<evidence type="ECO:0000313" key="2">
    <source>
        <dbReference type="EMBL" id="KAF8001368.1"/>
    </source>
</evidence>
<comment type="caution">
    <text evidence="2">The sequence shown here is derived from an EMBL/GenBank/DDBJ whole genome shotgun (WGS) entry which is preliminary data.</text>
</comment>
<feature type="region of interest" description="Disordered" evidence="1">
    <location>
        <begin position="23"/>
        <end position="60"/>
    </location>
</feature>
<dbReference type="AlphaFoldDB" id="A0A8H7GQA5"/>
<name>A0A8H7GQA5_9ASCO</name>
<keyword evidence="3" id="KW-1185">Reference proteome</keyword>
<gene>
    <name evidence="2" type="ORF">HF325_003869</name>
</gene>
<evidence type="ECO:0000313" key="3">
    <source>
        <dbReference type="Proteomes" id="UP000649328"/>
    </source>
</evidence>
<organism evidence="2 3">
    <name type="scientific">Metschnikowia pulcherrima</name>
    <dbReference type="NCBI Taxonomy" id="27326"/>
    <lineage>
        <taxon>Eukaryota</taxon>
        <taxon>Fungi</taxon>
        <taxon>Dikarya</taxon>
        <taxon>Ascomycota</taxon>
        <taxon>Saccharomycotina</taxon>
        <taxon>Pichiomycetes</taxon>
        <taxon>Metschnikowiaceae</taxon>
        <taxon>Metschnikowia</taxon>
    </lineage>
</organism>
<reference evidence="2" key="1">
    <citation type="submission" date="2020-10" db="EMBL/GenBank/DDBJ databases">
        <title>The Whole-Genome Sequence of Metschnikowia persimmonesis, a Novel Endophytic Yeast Species Isolated from Medicinal Plant Diospyros kaki Thumb.</title>
        <authorList>
            <person name="Rahmat E."/>
            <person name="Kang Y."/>
        </authorList>
    </citation>
    <scope>NUCLEOTIDE SEQUENCE</scope>
    <source>
        <strain evidence="2">KIOM G15050</strain>
    </source>
</reference>
<evidence type="ECO:0000256" key="1">
    <source>
        <dbReference type="SAM" id="MobiDB-lite"/>
    </source>
</evidence>
<proteinExistence type="predicted"/>
<accession>A0A8H7GQA5</accession>
<protein>
    <submittedName>
        <fullName evidence="2">Uncharacterized protein</fullName>
    </submittedName>
</protein>
<feature type="compositionally biased region" description="Basic and acidic residues" evidence="1">
    <location>
        <begin position="23"/>
        <end position="59"/>
    </location>
</feature>
<sequence length="198" mass="22133">MKSGLVLQKTDNDWGSFIYQEQSHREHAMSTEEASRLFETPSHGHDSLRNTESSVRETNSDFGLHTEQVAERVFDEHSDYIPHHPLMVADKDTEADGKADSIEELNDALDNLFSKSKNNRSNGDYSREGIRGALEPILAETSGMKRSCPRFFHGSLERTSRKESGTSHGSIVSQASGSFSRILGIINDFITRPDPDGY</sequence>
<dbReference type="EMBL" id="JACBPP010000005">
    <property type="protein sequence ID" value="KAF8001368.1"/>
    <property type="molecule type" value="Genomic_DNA"/>
</dbReference>
<dbReference type="Proteomes" id="UP000649328">
    <property type="component" value="Unassembled WGS sequence"/>
</dbReference>